<keyword evidence="5" id="KW-1185">Reference proteome</keyword>
<dbReference type="RefSeq" id="WP_023927088.1">
    <property type="nucleotide sequence ID" value="NZ_KI669454.1"/>
</dbReference>
<dbReference type="InterPro" id="IPR054545">
    <property type="entry name" value="ApeI-like"/>
</dbReference>
<proteinExistence type="predicted"/>
<dbReference type="SUPFAM" id="SSF54637">
    <property type="entry name" value="Thioesterase/thiol ester dehydrase-isomerase"/>
    <property type="match status" value="1"/>
</dbReference>
<evidence type="ECO:0000313" key="5">
    <source>
        <dbReference type="Proteomes" id="UP000018731"/>
    </source>
</evidence>
<feature type="region of interest" description="Disordered" evidence="1">
    <location>
        <begin position="113"/>
        <end position="150"/>
    </location>
</feature>
<dbReference type="Proteomes" id="UP000018731">
    <property type="component" value="Unassembled WGS sequence"/>
</dbReference>
<dbReference type="AlphaFoldDB" id="V8CCE3"/>
<sequence>MFKHFSEKIIFSDSKGDSKGDSKRDKSTKNLQDLRLDSSKIASILLASPLTSRFSKIGIFLDDTYEFIAALFGTILAHKEPYLLNSPSKAQNDMLLLDSKFLNSELFSQNLVDKNPPSKNLGGGGGGNQKLSQSLSQKPFDSGTQSEIPPKIPLDKARFFIQTSGSSGEPKFIAKNIYQMLCEARFLAEFFHLNDYTKTQSKDDMPTFIGAIPHRHLFGLTFKVFLPLVCGGVVLKEQFLYHHFLINALDTHKNVILLASPTALDIVLKDDISKIPSPKVIFCAGSPLDSRSRAGLEKRFGDDLKHFVEIYGSSETGIIGYQAQKYTPKSSTQSTFHAFPPVKLKLDSSSRLVISSAWLDSFESENAEFISNDCAKIHSDGTFTLLGRYDRIIKLNETRISLDFVESSLKSSNLIENVRVGKLDGQNRLSAIIVLSDEGKKVFRLSGKKGIKSAIKSSLQSNAHLMSALRYFHIRSYLPYNEQGKITLKAFKDCVNAKITPTFCLISQNISSNEVKTCTLEAYIDEGCFYFDGHFADFPLVPGFVELGFALDCASEYLDTTLESISKIQSVKFSSFLRPCDNARLELERSQNRLVFTLYANDKICSSGKIELKESKQ</sequence>
<dbReference type="Gene3D" id="3.10.129.10">
    <property type="entry name" value="Hotdog Thioesterase"/>
    <property type="match status" value="1"/>
</dbReference>
<evidence type="ECO:0000259" key="2">
    <source>
        <dbReference type="Pfam" id="PF00501"/>
    </source>
</evidence>
<dbReference type="PANTHER" id="PTHR43767:SF1">
    <property type="entry name" value="NONRIBOSOMAL PEPTIDE SYNTHASE PES1 (EUROFUNG)-RELATED"/>
    <property type="match status" value="1"/>
</dbReference>
<dbReference type="Gene3D" id="3.40.50.12780">
    <property type="entry name" value="N-terminal domain of ligase-like"/>
    <property type="match status" value="1"/>
</dbReference>
<comment type="caution">
    <text evidence="4">The sequence shown here is derived from an EMBL/GenBank/DDBJ whole genome shotgun (WGS) entry which is preliminary data.</text>
</comment>
<feature type="domain" description="AMP-dependent synthetase/ligase" evidence="2">
    <location>
        <begin position="32"/>
        <end position="341"/>
    </location>
</feature>
<name>V8CCE3_9HELI</name>
<evidence type="ECO:0000256" key="1">
    <source>
        <dbReference type="SAM" id="MobiDB-lite"/>
    </source>
</evidence>
<organism evidence="4 5">
    <name type="scientific">Helicobacter macacae MIT 99-5501</name>
    <dbReference type="NCBI Taxonomy" id="1357400"/>
    <lineage>
        <taxon>Bacteria</taxon>
        <taxon>Pseudomonadati</taxon>
        <taxon>Campylobacterota</taxon>
        <taxon>Epsilonproteobacteria</taxon>
        <taxon>Campylobacterales</taxon>
        <taxon>Helicobacteraceae</taxon>
        <taxon>Helicobacter</taxon>
    </lineage>
</organism>
<dbReference type="eggNOG" id="COG0764">
    <property type="taxonomic scope" value="Bacteria"/>
</dbReference>
<gene>
    <name evidence="4" type="ORF">HMPREF2086_00408</name>
</gene>
<dbReference type="HOGENOM" id="CLU_026234_1_0_7"/>
<dbReference type="eggNOG" id="COG0318">
    <property type="taxonomic scope" value="Bacteria"/>
</dbReference>
<dbReference type="InterPro" id="IPR020845">
    <property type="entry name" value="AMP-binding_CS"/>
</dbReference>
<dbReference type="Pfam" id="PF22818">
    <property type="entry name" value="ApeI-like"/>
    <property type="match status" value="1"/>
</dbReference>
<protein>
    <submittedName>
        <fullName evidence="4">Uncharacterized protein</fullName>
    </submittedName>
</protein>
<feature type="domain" description="ApeI dehydratase-like" evidence="3">
    <location>
        <begin position="514"/>
        <end position="609"/>
    </location>
</feature>
<feature type="compositionally biased region" description="Low complexity" evidence="1">
    <location>
        <begin position="129"/>
        <end position="139"/>
    </location>
</feature>
<accession>V8CCE3</accession>
<dbReference type="InterPro" id="IPR000873">
    <property type="entry name" value="AMP-dep_synth/lig_dom"/>
</dbReference>
<dbReference type="PANTHER" id="PTHR43767">
    <property type="entry name" value="LONG-CHAIN-FATTY-ACID--COA LIGASE"/>
    <property type="match status" value="1"/>
</dbReference>
<dbReference type="OrthoDB" id="9799237at2"/>
<dbReference type="SUPFAM" id="SSF56801">
    <property type="entry name" value="Acetyl-CoA synthetase-like"/>
    <property type="match status" value="1"/>
</dbReference>
<dbReference type="PATRIC" id="fig|1357400.3.peg.554"/>
<dbReference type="PROSITE" id="PS00455">
    <property type="entry name" value="AMP_BINDING"/>
    <property type="match status" value="1"/>
</dbReference>
<dbReference type="InterPro" id="IPR050237">
    <property type="entry name" value="ATP-dep_AMP-bd_enzyme"/>
</dbReference>
<dbReference type="InterPro" id="IPR029069">
    <property type="entry name" value="HotDog_dom_sf"/>
</dbReference>
<dbReference type="Pfam" id="PF00501">
    <property type="entry name" value="AMP-binding"/>
    <property type="match status" value="1"/>
</dbReference>
<evidence type="ECO:0000313" key="4">
    <source>
        <dbReference type="EMBL" id="ETD25073.1"/>
    </source>
</evidence>
<evidence type="ECO:0000259" key="3">
    <source>
        <dbReference type="Pfam" id="PF22818"/>
    </source>
</evidence>
<dbReference type="InterPro" id="IPR042099">
    <property type="entry name" value="ANL_N_sf"/>
</dbReference>
<reference evidence="4 5" key="1">
    <citation type="journal article" date="2014" name="Genome Announc.">
        <title>Draft genome sequences of six enterohepatic helicobacter species isolated from humans and one from rhesus macaques.</title>
        <authorList>
            <person name="Shen Z."/>
            <person name="Sheh A."/>
            <person name="Young S.K."/>
            <person name="Abouelliel A."/>
            <person name="Ward D.V."/>
            <person name="Earl A.M."/>
            <person name="Fox J.G."/>
        </authorList>
    </citation>
    <scope>NUCLEOTIDE SEQUENCE [LARGE SCALE GENOMIC DNA]</scope>
    <source>
        <strain evidence="4 5">MIT 99-5501</strain>
    </source>
</reference>
<dbReference type="EMBL" id="AZJI01000001">
    <property type="protein sequence ID" value="ETD25073.1"/>
    <property type="molecule type" value="Genomic_DNA"/>
</dbReference>
<dbReference type="STRING" id="1357400.HMPREF2086_00408"/>